<gene>
    <name evidence="3" type="ORF">DES32_0382</name>
</gene>
<dbReference type="GO" id="GO:0004300">
    <property type="term" value="F:enoyl-CoA hydratase activity"/>
    <property type="evidence" value="ECO:0007669"/>
    <property type="project" value="TreeGrafter"/>
</dbReference>
<dbReference type="EMBL" id="QUMO01000001">
    <property type="protein sequence ID" value="REF89167.1"/>
    <property type="molecule type" value="Genomic_DNA"/>
</dbReference>
<feature type="domain" description="MaoC-like" evidence="1">
    <location>
        <begin position="164"/>
        <end position="272"/>
    </location>
</feature>
<dbReference type="Proteomes" id="UP000256900">
    <property type="component" value="Unassembled WGS sequence"/>
</dbReference>
<dbReference type="GO" id="GO:0006635">
    <property type="term" value="P:fatty acid beta-oxidation"/>
    <property type="evidence" value="ECO:0007669"/>
    <property type="project" value="TreeGrafter"/>
</dbReference>
<evidence type="ECO:0000259" key="1">
    <source>
        <dbReference type="Pfam" id="PF01575"/>
    </source>
</evidence>
<sequence length="291" mass="31793">MPIDYDALLKLEIPRTEATFGPRETMFYALSIGMGLDPDERRELGYVYERDLQAVPTMAVVLAQPSRWIEQLPTGIDYSKVVHGEQGLVMHRSLPSEGTVVSKTNVVDIIDKGAGKGALLITRRMLHDKSSGALIATISQTIFCRADGGFGGTQRPAPAVHYLPERPADMTVKMPTSPQAALLYRLNGDLNPLHADPDVAAKAGFPRPILHGLATYGVAARAILKTVCGYDGRRLRSLSCRFSAPVFPGDTLQAEIWQDGDVASFRLRAIERDLVAVTNGRAEIRPADWSQ</sequence>
<dbReference type="Pfam" id="PF22622">
    <property type="entry name" value="MFE-2_hydrat-2_N"/>
    <property type="match status" value="1"/>
</dbReference>
<dbReference type="SUPFAM" id="SSF54637">
    <property type="entry name" value="Thioesterase/thiol ester dehydrase-isomerase"/>
    <property type="match status" value="2"/>
</dbReference>
<dbReference type="PANTHER" id="PTHR13078:SF56">
    <property type="entry name" value="PEROXISOMAL MULTIFUNCTIONAL ENZYME TYPE 2"/>
    <property type="match status" value="1"/>
</dbReference>
<keyword evidence="4" id="KW-1185">Reference proteome</keyword>
<dbReference type="InterPro" id="IPR054357">
    <property type="entry name" value="MFE-2_N"/>
</dbReference>
<organism evidence="3 4">
    <name type="scientific">Methylovirgula ligni</name>
    <dbReference type="NCBI Taxonomy" id="569860"/>
    <lineage>
        <taxon>Bacteria</taxon>
        <taxon>Pseudomonadati</taxon>
        <taxon>Pseudomonadota</taxon>
        <taxon>Alphaproteobacteria</taxon>
        <taxon>Hyphomicrobiales</taxon>
        <taxon>Beijerinckiaceae</taxon>
        <taxon>Methylovirgula</taxon>
    </lineage>
</organism>
<feature type="domain" description="Peroxisomal multifunctional enzyme type 2-like N-terminal" evidence="2">
    <location>
        <begin position="21"/>
        <end position="145"/>
    </location>
</feature>
<dbReference type="GO" id="GO:0003857">
    <property type="term" value="F:(3S)-3-hydroxyacyl-CoA dehydrogenase (NAD+) activity"/>
    <property type="evidence" value="ECO:0007669"/>
    <property type="project" value="TreeGrafter"/>
</dbReference>
<dbReference type="OrthoDB" id="5522043at2"/>
<dbReference type="PANTHER" id="PTHR13078">
    <property type="entry name" value="PEROXISOMAL MULTIFUNCTIONAL ENZYME TYPE 2-RELATED"/>
    <property type="match status" value="1"/>
</dbReference>
<dbReference type="CDD" id="cd03448">
    <property type="entry name" value="HDE_HSD"/>
    <property type="match status" value="1"/>
</dbReference>
<dbReference type="AlphaFoldDB" id="A0A3D9Z212"/>
<dbReference type="Gene3D" id="3.10.129.10">
    <property type="entry name" value="Hotdog Thioesterase"/>
    <property type="match status" value="2"/>
</dbReference>
<dbReference type="Pfam" id="PF01575">
    <property type="entry name" value="MaoC_dehydratas"/>
    <property type="match status" value="1"/>
</dbReference>
<name>A0A3D9Z212_9HYPH</name>
<reference evidence="3 4" key="1">
    <citation type="submission" date="2018-08" db="EMBL/GenBank/DDBJ databases">
        <title>Genomic Encyclopedia of Type Strains, Phase IV (KMG-IV): sequencing the most valuable type-strain genomes for metagenomic binning, comparative biology and taxonomic classification.</title>
        <authorList>
            <person name="Goeker M."/>
        </authorList>
    </citation>
    <scope>NUCLEOTIDE SEQUENCE [LARGE SCALE GENOMIC DNA]</scope>
    <source>
        <strain evidence="3 4">BW863</strain>
    </source>
</reference>
<evidence type="ECO:0000313" key="4">
    <source>
        <dbReference type="Proteomes" id="UP000256900"/>
    </source>
</evidence>
<proteinExistence type="predicted"/>
<comment type="caution">
    <text evidence="3">The sequence shown here is derived from an EMBL/GenBank/DDBJ whole genome shotgun (WGS) entry which is preliminary data.</text>
</comment>
<evidence type="ECO:0000313" key="3">
    <source>
        <dbReference type="EMBL" id="REF89167.1"/>
    </source>
</evidence>
<protein>
    <submittedName>
        <fullName evidence="3">Acyl dehydratase</fullName>
    </submittedName>
</protein>
<dbReference type="InterPro" id="IPR002539">
    <property type="entry name" value="MaoC-like_dom"/>
</dbReference>
<accession>A0A3D9Z212</accession>
<dbReference type="InterPro" id="IPR029069">
    <property type="entry name" value="HotDog_dom_sf"/>
</dbReference>
<evidence type="ECO:0000259" key="2">
    <source>
        <dbReference type="Pfam" id="PF22622"/>
    </source>
</evidence>
<dbReference type="RefSeq" id="WP_115834975.1">
    <property type="nucleotide sequence ID" value="NZ_QUMO01000001.1"/>
</dbReference>
<dbReference type="GO" id="GO:0044594">
    <property type="term" value="F:17-beta-hydroxysteroid dehydrogenase (NAD+) activity"/>
    <property type="evidence" value="ECO:0007669"/>
    <property type="project" value="TreeGrafter"/>
</dbReference>